<keyword evidence="2" id="KW-1185">Reference proteome</keyword>
<proteinExistence type="predicted"/>
<evidence type="ECO:0000313" key="1">
    <source>
        <dbReference type="EMBL" id="NBC38232.1"/>
    </source>
</evidence>
<dbReference type="Gene3D" id="3.40.50.1820">
    <property type="entry name" value="alpha/beta hydrolase"/>
    <property type="match status" value="1"/>
</dbReference>
<dbReference type="InterPro" id="IPR050583">
    <property type="entry name" value="Mycobacterial_A85_antigen"/>
</dbReference>
<protein>
    <submittedName>
        <fullName evidence="1">Esterase</fullName>
    </submittedName>
</protein>
<comment type="caution">
    <text evidence="1">The sequence shown here is derived from an EMBL/GenBank/DDBJ whole genome shotgun (WGS) entry which is preliminary data.</text>
</comment>
<reference evidence="1 2" key="1">
    <citation type="submission" date="2020-01" db="EMBL/GenBank/DDBJ databases">
        <title>The draft genome sequence of Corallococcus exiguus DSM 14696.</title>
        <authorList>
            <person name="Zhang X."/>
            <person name="Zhu H."/>
        </authorList>
    </citation>
    <scope>NUCLEOTIDE SEQUENCE [LARGE SCALE GENOMIC DNA]</scope>
    <source>
        <strain evidence="1 2">DSM 14696</strain>
    </source>
</reference>
<dbReference type="AlphaFoldDB" id="A0A7X4Y5V3"/>
<dbReference type="SUPFAM" id="SSF53474">
    <property type="entry name" value="alpha/beta-Hydrolases"/>
    <property type="match status" value="1"/>
</dbReference>
<dbReference type="InterPro" id="IPR000801">
    <property type="entry name" value="Esterase-like"/>
</dbReference>
<dbReference type="Pfam" id="PF00756">
    <property type="entry name" value="Esterase"/>
    <property type="match status" value="1"/>
</dbReference>
<dbReference type="InterPro" id="IPR029058">
    <property type="entry name" value="AB_hydrolase_fold"/>
</dbReference>
<gene>
    <name evidence="1" type="ORF">GTZ93_00195</name>
</gene>
<accession>A0A7X4Y5V3</accession>
<evidence type="ECO:0000313" key="2">
    <source>
        <dbReference type="Proteomes" id="UP000537825"/>
    </source>
</evidence>
<dbReference type="EMBL" id="JAAAPK010000001">
    <property type="protein sequence ID" value="NBC38232.1"/>
    <property type="molecule type" value="Genomic_DNA"/>
</dbReference>
<dbReference type="Proteomes" id="UP000537825">
    <property type="component" value="Unassembled WGS sequence"/>
</dbReference>
<name>A0A7X4Y5V3_9BACT</name>
<dbReference type="PANTHER" id="PTHR48098">
    <property type="entry name" value="ENTEROCHELIN ESTERASE-RELATED"/>
    <property type="match status" value="1"/>
</dbReference>
<sequence>MTMPRPGRRVRCLLPVVLLALVLWFTWTRITRSRGDQRASFTPASQQCDAQGPLRYCINKAAGGTNGDIVYHHHGRNLDETVWNDDTYFTGMLQAQWQATGALPPTVVTVSYGSTWLLTPKGKQEDSGLLDDFMARLPAIEAKVGRPRRRMLLGESMGGLNVLVAGLSHPAQFAKVAALCPGVYTDTPFSSFDKIQASMERTGADPKIVFGVWRMARQYVAYEAEWRRVSPLHLVAQAGPDHPELYLSCGLYDAYGNYEGTERLANLARQRGIRTEWHPLYGGHCASDVSSLADFLVK</sequence>
<organism evidence="1 2">
    <name type="scientific">Corallococcus exiguus</name>
    <dbReference type="NCBI Taxonomy" id="83462"/>
    <lineage>
        <taxon>Bacteria</taxon>
        <taxon>Pseudomonadati</taxon>
        <taxon>Myxococcota</taxon>
        <taxon>Myxococcia</taxon>
        <taxon>Myxococcales</taxon>
        <taxon>Cystobacterineae</taxon>
        <taxon>Myxococcaceae</taxon>
        <taxon>Corallococcus</taxon>
    </lineage>
</organism>
<dbReference type="PANTHER" id="PTHR48098:SF6">
    <property type="entry name" value="FERRI-BACILLIBACTIN ESTERASE BESA"/>
    <property type="match status" value="1"/>
</dbReference>